<dbReference type="InterPro" id="IPR038293">
    <property type="entry name" value="ATPase_inh_sub_z_sf"/>
</dbReference>
<protein>
    <submittedName>
        <fullName evidence="1">DUF1476 family protein</fullName>
    </submittedName>
</protein>
<gene>
    <name evidence="1" type="ORF">GG681_01460</name>
</gene>
<evidence type="ECO:0000313" key="1">
    <source>
        <dbReference type="EMBL" id="MQY41294.1"/>
    </source>
</evidence>
<name>A0A844ASD4_9RHOB</name>
<proteinExistence type="predicted"/>
<keyword evidence="2" id="KW-1185">Reference proteome</keyword>
<dbReference type="EMBL" id="WIXK01000001">
    <property type="protein sequence ID" value="MQY41294.1"/>
    <property type="molecule type" value="Genomic_DNA"/>
</dbReference>
<accession>A0A844ASD4</accession>
<reference evidence="1 2" key="1">
    <citation type="submission" date="2019-10" db="EMBL/GenBank/DDBJ databases">
        <title>Epibacterium sp. nov., isolated from seawater.</title>
        <authorList>
            <person name="Zhang X."/>
            <person name="Li N."/>
        </authorList>
    </citation>
    <scope>NUCLEOTIDE SEQUENCE [LARGE SCALE GENOMIC DNA]</scope>
    <source>
        <strain evidence="1 2">SM1969</strain>
    </source>
</reference>
<evidence type="ECO:0000313" key="2">
    <source>
        <dbReference type="Proteomes" id="UP000436694"/>
    </source>
</evidence>
<dbReference type="RefSeq" id="WP_153544349.1">
    <property type="nucleotide sequence ID" value="NZ_WIXK01000001.1"/>
</dbReference>
<dbReference type="Pfam" id="PF07345">
    <property type="entry name" value="ATPaseInh_sub_z"/>
    <property type="match status" value="1"/>
</dbReference>
<dbReference type="Proteomes" id="UP000436694">
    <property type="component" value="Unassembled WGS sequence"/>
</dbReference>
<dbReference type="PIRSF" id="PIRSF031780">
    <property type="entry name" value="UCP031780"/>
    <property type="match status" value="1"/>
</dbReference>
<organism evidence="1 2">
    <name type="scientific">Tritonibacter aquimaris</name>
    <dbReference type="NCBI Taxonomy" id="2663379"/>
    <lineage>
        <taxon>Bacteria</taxon>
        <taxon>Pseudomonadati</taxon>
        <taxon>Pseudomonadota</taxon>
        <taxon>Alphaproteobacteria</taxon>
        <taxon>Rhodobacterales</taxon>
        <taxon>Paracoccaceae</taxon>
        <taxon>Tritonibacter</taxon>
    </lineage>
</organism>
<dbReference type="AlphaFoldDB" id="A0A844ASD4"/>
<comment type="caution">
    <text evidence="1">The sequence shown here is derived from an EMBL/GenBank/DDBJ whole genome shotgun (WGS) entry which is preliminary data.</text>
</comment>
<dbReference type="Gene3D" id="1.10.790.20">
    <property type="entry name" value="Domain of unknown function DUF1476"/>
    <property type="match status" value="1"/>
</dbReference>
<dbReference type="InterPro" id="IPR009945">
    <property type="entry name" value="ATPase_inh_sub_z"/>
</dbReference>
<sequence>MTTFDEREVAFESKFAYDEELKFKASVIALKHVALWAASKLGKTGQDAEQYAENATLCDLRDSGHSIFVNQMILHLGPRFSETQIRERIANEYAIAHDRVINAMA</sequence>